<dbReference type="Proteomes" id="UP001604277">
    <property type="component" value="Unassembled WGS sequence"/>
</dbReference>
<evidence type="ECO:0000313" key="3">
    <source>
        <dbReference type="EMBL" id="KAL2507998.1"/>
    </source>
</evidence>
<accession>A0ABD1T5Z8</accession>
<gene>
    <name evidence="3" type="ORF">Fot_31645</name>
</gene>
<sequence>MLGKTLKAVLCEQVEVILGFRPKIKEYNIRHRPQYLVQFRLMGTEMNELHQKGKNGNFEDTFPGCLGRMVKLFYLNVGVAGKKLLTDEPHRDDIARMNASGDQMEDKVIVSELRRTCSNRKTNGTPMKILTAQEMSKEKVSKSNQSNVVAKLMGLDTLLRKQPESAIRRSHSRGYPRRNSDTSMSNWEQKNGFFQYAEPIKYKDVYEIWQQSQRTNSVKDKSRHKGRDDEITNNTRMTLVRQKFIEAKRLPMDEKLRQSKQLQDALEVLSSNKDLFLACLQEPNAMLSQHLYNLQSIPPPETKRITVLRPSKVDINNFSAAGNNVGRGMKKNTFVGHLNGLEKCHLGCSPAASWKIDENPTQPTQILLLKPSPGKPHNVKAVGSRLPKSPMRLHGEDFFGDFKDDENQESRKVAKAITWQMSENLGRAPER</sequence>
<evidence type="ECO:0000259" key="2">
    <source>
        <dbReference type="Pfam" id="PF12552"/>
    </source>
</evidence>
<evidence type="ECO:0000313" key="4">
    <source>
        <dbReference type="Proteomes" id="UP001604277"/>
    </source>
</evidence>
<keyword evidence="4" id="KW-1185">Reference proteome</keyword>
<name>A0ABD1T5Z8_9LAMI</name>
<dbReference type="Pfam" id="PF12552">
    <property type="entry name" value="DUF3741"/>
    <property type="match status" value="1"/>
</dbReference>
<dbReference type="PANTHER" id="PTHR46634">
    <property type="entry name" value="M REDUCTASE II SUBUNIT GAMMA, PUTATIVE (DUF3741)-RELATED"/>
    <property type="match status" value="1"/>
</dbReference>
<feature type="region of interest" description="Disordered" evidence="1">
    <location>
        <begin position="165"/>
        <end position="186"/>
    </location>
</feature>
<protein>
    <recommendedName>
        <fullName evidence="2">DUF3741 domain-containing protein</fullName>
    </recommendedName>
</protein>
<comment type="caution">
    <text evidence="3">The sequence shown here is derived from an EMBL/GenBank/DDBJ whole genome shotgun (WGS) entry which is preliminary data.</text>
</comment>
<dbReference type="AlphaFoldDB" id="A0ABD1T5Z8"/>
<dbReference type="PANTHER" id="PTHR46634:SF3">
    <property type="entry name" value="M REDUCTASE II SUBUNIT GAMMA, PUTATIVE (DUF3741)-RELATED"/>
    <property type="match status" value="1"/>
</dbReference>
<evidence type="ECO:0000256" key="1">
    <source>
        <dbReference type="SAM" id="MobiDB-lite"/>
    </source>
</evidence>
<organism evidence="3 4">
    <name type="scientific">Forsythia ovata</name>
    <dbReference type="NCBI Taxonomy" id="205694"/>
    <lineage>
        <taxon>Eukaryota</taxon>
        <taxon>Viridiplantae</taxon>
        <taxon>Streptophyta</taxon>
        <taxon>Embryophyta</taxon>
        <taxon>Tracheophyta</taxon>
        <taxon>Spermatophyta</taxon>
        <taxon>Magnoliopsida</taxon>
        <taxon>eudicotyledons</taxon>
        <taxon>Gunneridae</taxon>
        <taxon>Pentapetalae</taxon>
        <taxon>asterids</taxon>
        <taxon>lamiids</taxon>
        <taxon>Lamiales</taxon>
        <taxon>Oleaceae</taxon>
        <taxon>Forsythieae</taxon>
        <taxon>Forsythia</taxon>
    </lineage>
</organism>
<reference evidence="4" key="1">
    <citation type="submission" date="2024-07" db="EMBL/GenBank/DDBJ databases">
        <title>Two chromosome-level genome assemblies of Korean endemic species Abeliophyllum distichum and Forsythia ovata (Oleaceae).</title>
        <authorList>
            <person name="Jang H."/>
        </authorList>
    </citation>
    <scope>NUCLEOTIDE SEQUENCE [LARGE SCALE GENOMIC DNA]</scope>
</reference>
<dbReference type="InterPro" id="IPR022212">
    <property type="entry name" value="DUF3741"/>
</dbReference>
<dbReference type="EMBL" id="JBFOLJ010000009">
    <property type="protein sequence ID" value="KAL2507998.1"/>
    <property type="molecule type" value="Genomic_DNA"/>
</dbReference>
<proteinExistence type="predicted"/>
<feature type="domain" description="DUF3741" evidence="2">
    <location>
        <begin position="241"/>
        <end position="284"/>
    </location>
</feature>
<feature type="region of interest" description="Disordered" evidence="1">
    <location>
        <begin position="372"/>
        <end position="393"/>
    </location>
</feature>